<feature type="region of interest" description="Disordered" evidence="1">
    <location>
        <begin position="91"/>
        <end position="125"/>
    </location>
</feature>
<dbReference type="PANTHER" id="PTHR22955">
    <property type="entry name" value="RETROTRANSPOSON"/>
    <property type="match status" value="1"/>
</dbReference>
<dbReference type="PANTHER" id="PTHR22955:SF65">
    <property type="entry name" value="INTEGRASE CATALYTIC DOMAIN-CONTAINING PROTEIN"/>
    <property type="match status" value="1"/>
</dbReference>
<reference evidence="2 3" key="1">
    <citation type="submission" date="2015-01" db="EMBL/GenBank/DDBJ databases">
        <title>Evolution of Trichinella species and genotypes.</title>
        <authorList>
            <person name="Korhonen P.K."/>
            <person name="Edoardo P."/>
            <person name="Giuseppe L.R."/>
            <person name="Gasser R.B."/>
        </authorList>
    </citation>
    <scope>NUCLEOTIDE SEQUENCE [LARGE SCALE GENOMIC DNA]</scope>
    <source>
        <strain evidence="2">ISS37</strain>
    </source>
</reference>
<dbReference type="AlphaFoldDB" id="A0A0V0RVH3"/>
<sequence>MVNSEGGESKRSLLSTAFRVFDPIGCLAPFTVLAKMFLQTLWQHGTSWDEPLPHDVKEQWRRWKQELLDLSKIRLPSGRRRRSLRQIPHPVAWPQPRSRCPAARPGLARARSTPSSRPSWTPGTPKFLTTITGARTLQRSSCNGTTPTPLMHIRRPSASSIVPAFLSKESPPEAICQRESGITETTAPVSSSPPLCVPVGSR</sequence>
<dbReference type="STRING" id="6336.A0A0V0RVH3"/>
<keyword evidence="3" id="KW-1185">Reference proteome</keyword>
<feature type="region of interest" description="Disordered" evidence="1">
    <location>
        <begin position="180"/>
        <end position="202"/>
    </location>
</feature>
<dbReference type="Pfam" id="PF05380">
    <property type="entry name" value="Peptidase_A17"/>
    <property type="match status" value="1"/>
</dbReference>
<dbReference type="EMBL" id="JYDL01000072">
    <property type="protein sequence ID" value="KRX18452.1"/>
    <property type="molecule type" value="Genomic_DNA"/>
</dbReference>
<evidence type="ECO:0000256" key="1">
    <source>
        <dbReference type="SAM" id="MobiDB-lite"/>
    </source>
</evidence>
<protein>
    <submittedName>
        <fullName evidence="2">Uncharacterized protein</fullName>
    </submittedName>
</protein>
<evidence type="ECO:0000313" key="2">
    <source>
        <dbReference type="EMBL" id="KRX18452.1"/>
    </source>
</evidence>
<proteinExistence type="predicted"/>
<organism evidence="2 3">
    <name type="scientific">Trichinella nelsoni</name>
    <dbReference type="NCBI Taxonomy" id="6336"/>
    <lineage>
        <taxon>Eukaryota</taxon>
        <taxon>Metazoa</taxon>
        <taxon>Ecdysozoa</taxon>
        <taxon>Nematoda</taxon>
        <taxon>Enoplea</taxon>
        <taxon>Dorylaimia</taxon>
        <taxon>Trichinellida</taxon>
        <taxon>Trichinellidae</taxon>
        <taxon>Trichinella</taxon>
    </lineage>
</organism>
<name>A0A0V0RVH3_9BILA</name>
<feature type="compositionally biased region" description="Low complexity" evidence="1">
    <location>
        <begin position="188"/>
        <end position="202"/>
    </location>
</feature>
<dbReference type="InterPro" id="IPR008042">
    <property type="entry name" value="Retrotrans_Pao"/>
</dbReference>
<feature type="compositionally biased region" description="Low complexity" evidence="1">
    <location>
        <begin position="109"/>
        <end position="125"/>
    </location>
</feature>
<dbReference type="OrthoDB" id="5920739at2759"/>
<accession>A0A0V0RVH3</accession>
<comment type="caution">
    <text evidence="2">The sequence shown here is derived from an EMBL/GenBank/DDBJ whole genome shotgun (WGS) entry which is preliminary data.</text>
</comment>
<dbReference type="Proteomes" id="UP000054630">
    <property type="component" value="Unassembled WGS sequence"/>
</dbReference>
<gene>
    <name evidence="2" type="ORF">T07_12622</name>
</gene>
<evidence type="ECO:0000313" key="3">
    <source>
        <dbReference type="Proteomes" id="UP000054630"/>
    </source>
</evidence>